<protein>
    <submittedName>
        <fullName evidence="1">Uncharacterized protein</fullName>
    </submittedName>
</protein>
<dbReference type="AlphaFoldDB" id="M6U5Q6"/>
<reference evidence="1 2" key="1">
    <citation type="submission" date="2013-01" db="EMBL/GenBank/DDBJ databases">
        <authorList>
            <person name="Harkins D.M."/>
            <person name="Durkin A.S."/>
            <person name="Brinkac L.M."/>
            <person name="Haft D.H."/>
            <person name="Selengut J.D."/>
            <person name="Sanka R."/>
            <person name="DePew J."/>
            <person name="Purushe J."/>
            <person name="Matthias M.A."/>
            <person name="Vinetz J.M."/>
            <person name="Sutton G.G."/>
            <person name="Nierman W.C."/>
            <person name="Fouts D.E."/>
        </authorList>
    </citation>
    <scope>NUCLEOTIDE SEQUENCE [LARGE SCALE GENOMIC DNA]</scope>
    <source>
        <strain evidence="1 2">ZUN142</strain>
    </source>
</reference>
<name>M6U5Q6_9LEPT</name>
<evidence type="ECO:0000313" key="1">
    <source>
        <dbReference type="EMBL" id="EMO40372.1"/>
    </source>
</evidence>
<dbReference type="Proteomes" id="UP000012153">
    <property type="component" value="Unassembled WGS sequence"/>
</dbReference>
<sequence length="44" mass="5212">MELLQITLGSEVCEFFSNSFIVRYFYFGTDSKTINEILYNISFM</sequence>
<accession>M6U5Q6</accession>
<proteinExistence type="predicted"/>
<comment type="caution">
    <text evidence="1">The sequence shown here is derived from an EMBL/GenBank/DDBJ whole genome shotgun (WGS) entry which is preliminary data.</text>
</comment>
<organism evidence="1 2">
    <name type="scientific">Leptospira noguchii serovar Autumnalis str. ZUN142</name>
    <dbReference type="NCBI Taxonomy" id="1085540"/>
    <lineage>
        <taxon>Bacteria</taxon>
        <taxon>Pseudomonadati</taxon>
        <taxon>Spirochaetota</taxon>
        <taxon>Spirochaetia</taxon>
        <taxon>Leptospirales</taxon>
        <taxon>Leptospiraceae</taxon>
        <taxon>Leptospira</taxon>
    </lineage>
</organism>
<gene>
    <name evidence="1" type="ORF">LEP1GSC186_4018</name>
</gene>
<dbReference type="EMBL" id="AHOP02000036">
    <property type="protein sequence ID" value="EMO40372.1"/>
    <property type="molecule type" value="Genomic_DNA"/>
</dbReference>
<evidence type="ECO:0000313" key="2">
    <source>
        <dbReference type="Proteomes" id="UP000012153"/>
    </source>
</evidence>